<dbReference type="InterPro" id="IPR006063">
    <property type="entry name" value="HisA_bact_arch"/>
</dbReference>
<comment type="subcellular location">
    <subcellularLocation>
        <location evidence="2 12 14">Cytoplasm</location>
    </subcellularLocation>
</comment>
<evidence type="ECO:0000256" key="12">
    <source>
        <dbReference type="HAMAP-Rule" id="MF_01014"/>
    </source>
</evidence>
<proteinExistence type="inferred from homology"/>
<dbReference type="PANTHER" id="PTHR43090">
    <property type="entry name" value="1-(5-PHOSPHORIBOSYL)-5-[(5-PHOSPHORIBOSYLAMINO)METHYLIDENEAMINO] IMIDAZOLE-4-CARBOXAMIDE ISOMERASE"/>
    <property type="match status" value="1"/>
</dbReference>
<evidence type="ECO:0000256" key="6">
    <source>
        <dbReference type="ARBA" id="ARBA00018464"/>
    </source>
</evidence>
<evidence type="ECO:0000256" key="9">
    <source>
        <dbReference type="ARBA" id="ARBA00023102"/>
    </source>
</evidence>
<comment type="similarity">
    <text evidence="4 12 13">Belongs to the HisA/HisF family.</text>
</comment>
<evidence type="ECO:0000313" key="16">
    <source>
        <dbReference type="Proteomes" id="UP001623660"/>
    </source>
</evidence>
<sequence length="238" mass="25500">MLILPAIDLKGGKCVRLYQGDMNSQEIVAKDPLDTALKFKSEGAEYIHIVDLDGALKGAGENLSIISNIVKNVDVPIEVGGGIRSIEIIDSFIKLGVSRVILGTAALNNRNLVIDAVRNYGEKIAVGIDAKDGIPAVDGWTTLSEINYIDFGKQMEQIGVKTLIFTDISRDGTLKGTNVEQLLELKNSVKCNVIASGGIKDIEDIKKLKAEDVYGAIVGKAIYSKTLSLKEAIEVGGN</sequence>
<dbReference type="NCBIfam" id="TIGR00007">
    <property type="entry name" value="1-(5-phosphoribosyl)-5-[(5-phosphoribosylamino)methylideneamino]imidazole-4-carboxamide isomerase"/>
    <property type="match status" value="1"/>
</dbReference>
<reference evidence="15 16" key="1">
    <citation type="submission" date="2024-11" db="EMBL/GenBank/DDBJ databases">
        <authorList>
            <person name="Heng Y.C."/>
            <person name="Lim A.C.H."/>
            <person name="Lee J.K.Y."/>
            <person name="Kittelmann S."/>
        </authorList>
    </citation>
    <scope>NUCLEOTIDE SEQUENCE [LARGE SCALE GENOMIC DNA]</scope>
    <source>
        <strain evidence="15 16">WILCCON 0269</strain>
    </source>
</reference>
<dbReference type="InterPro" id="IPR006062">
    <property type="entry name" value="His_biosynth"/>
</dbReference>
<dbReference type="InterPro" id="IPR023016">
    <property type="entry name" value="HisA/PriA"/>
</dbReference>
<feature type="active site" description="Proton donor" evidence="12">
    <location>
        <position position="129"/>
    </location>
</feature>
<dbReference type="InterPro" id="IPR011060">
    <property type="entry name" value="RibuloseP-bd_barrel"/>
</dbReference>
<evidence type="ECO:0000256" key="1">
    <source>
        <dbReference type="ARBA" id="ARBA00000901"/>
    </source>
</evidence>
<gene>
    <name evidence="12 15" type="primary">hisA</name>
    <name evidence="15" type="ORF">ACJDU8_13110</name>
</gene>
<evidence type="ECO:0000313" key="15">
    <source>
        <dbReference type="EMBL" id="MFL0196487.1"/>
    </source>
</evidence>
<dbReference type="GO" id="GO:0003949">
    <property type="term" value="F:1-(5-phosphoribosyl)-5-[(5-phosphoribosylamino)methylideneamino]imidazole-4-carboxamide isomerase activity"/>
    <property type="evidence" value="ECO:0007669"/>
    <property type="project" value="UniProtKB-EC"/>
</dbReference>
<evidence type="ECO:0000256" key="5">
    <source>
        <dbReference type="ARBA" id="ARBA00012550"/>
    </source>
</evidence>
<dbReference type="PANTHER" id="PTHR43090:SF2">
    <property type="entry name" value="1-(5-PHOSPHORIBOSYL)-5-[(5-PHOSPHORIBOSYLAMINO)METHYLIDENEAMINO] IMIDAZOLE-4-CARBOXAMIDE ISOMERASE"/>
    <property type="match status" value="1"/>
</dbReference>
<dbReference type="EC" id="5.3.1.16" evidence="5 12"/>
<evidence type="ECO:0000256" key="3">
    <source>
        <dbReference type="ARBA" id="ARBA00005133"/>
    </source>
</evidence>
<dbReference type="InterPro" id="IPR013785">
    <property type="entry name" value="Aldolase_TIM"/>
</dbReference>
<dbReference type="RefSeq" id="WP_406792596.1">
    <property type="nucleotide sequence ID" value="NZ_JBJHZX010000018.1"/>
</dbReference>
<keyword evidence="9 12" id="KW-0368">Histidine biosynthesis</keyword>
<comment type="catalytic activity">
    <reaction evidence="1 12 14">
        <text>1-(5-phospho-beta-D-ribosyl)-5-[(5-phospho-beta-D-ribosylamino)methylideneamino]imidazole-4-carboxamide = 5-[(5-phospho-1-deoxy-D-ribulos-1-ylimino)methylamino]-1-(5-phospho-beta-D-ribosyl)imidazole-4-carboxamide</text>
        <dbReference type="Rhea" id="RHEA:15469"/>
        <dbReference type="ChEBI" id="CHEBI:58435"/>
        <dbReference type="ChEBI" id="CHEBI:58525"/>
        <dbReference type="EC" id="5.3.1.16"/>
    </reaction>
</comment>
<evidence type="ECO:0000256" key="13">
    <source>
        <dbReference type="RuleBase" id="RU003657"/>
    </source>
</evidence>
<dbReference type="CDD" id="cd04732">
    <property type="entry name" value="HisA"/>
    <property type="match status" value="1"/>
</dbReference>
<evidence type="ECO:0000256" key="10">
    <source>
        <dbReference type="ARBA" id="ARBA00023235"/>
    </source>
</evidence>
<keyword evidence="8 12" id="KW-0028">Amino-acid biosynthesis</keyword>
<evidence type="ECO:0000256" key="8">
    <source>
        <dbReference type="ARBA" id="ARBA00022605"/>
    </source>
</evidence>
<dbReference type="HAMAP" id="MF_01014">
    <property type="entry name" value="HisA"/>
    <property type="match status" value="1"/>
</dbReference>
<keyword evidence="16" id="KW-1185">Reference proteome</keyword>
<feature type="active site" description="Proton acceptor" evidence="12">
    <location>
        <position position="8"/>
    </location>
</feature>
<dbReference type="Gene3D" id="3.20.20.70">
    <property type="entry name" value="Aldolase class I"/>
    <property type="match status" value="1"/>
</dbReference>
<comment type="pathway">
    <text evidence="3 12 14">Amino-acid biosynthesis; L-histidine biosynthesis; L-histidine from 5-phospho-alpha-D-ribose 1-diphosphate: step 4/9.</text>
</comment>
<dbReference type="InterPro" id="IPR044524">
    <property type="entry name" value="Isoase_HisA-like"/>
</dbReference>
<organism evidence="15 16">
    <name type="scientific">Candidatus Clostridium eludens</name>
    <dbReference type="NCBI Taxonomy" id="3381663"/>
    <lineage>
        <taxon>Bacteria</taxon>
        <taxon>Bacillati</taxon>
        <taxon>Bacillota</taxon>
        <taxon>Clostridia</taxon>
        <taxon>Eubacteriales</taxon>
        <taxon>Clostridiaceae</taxon>
        <taxon>Clostridium</taxon>
    </lineage>
</organism>
<evidence type="ECO:0000256" key="11">
    <source>
        <dbReference type="ARBA" id="ARBA00030547"/>
    </source>
</evidence>
<keyword evidence="10 12" id="KW-0413">Isomerase</keyword>
<dbReference type="SUPFAM" id="SSF51366">
    <property type="entry name" value="Ribulose-phoshate binding barrel"/>
    <property type="match status" value="1"/>
</dbReference>
<evidence type="ECO:0000256" key="4">
    <source>
        <dbReference type="ARBA" id="ARBA00009667"/>
    </source>
</evidence>
<dbReference type="Pfam" id="PF00977">
    <property type="entry name" value="His_biosynth"/>
    <property type="match status" value="1"/>
</dbReference>
<evidence type="ECO:0000256" key="14">
    <source>
        <dbReference type="RuleBase" id="RU003658"/>
    </source>
</evidence>
<dbReference type="Proteomes" id="UP001623660">
    <property type="component" value="Unassembled WGS sequence"/>
</dbReference>
<protein>
    <recommendedName>
        <fullName evidence="6 12">1-(5-phosphoribosyl)-5-[(5-phosphoribosylamino)methylideneamino] imidazole-4-carboxamide isomerase</fullName>
        <ecNumber evidence="5 12">5.3.1.16</ecNumber>
    </recommendedName>
    <alternativeName>
        <fullName evidence="11 12">Phosphoribosylformimino-5-aminoimidazole carboxamide ribotide isomerase</fullName>
    </alternativeName>
</protein>
<dbReference type="EMBL" id="JBJHZX010000018">
    <property type="protein sequence ID" value="MFL0196487.1"/>
    <property type="molecule type" value="Genomic_DNA"/>
</dbReference>
<accession>A0ABW8SLD6</accession>
<keyword evidence="7 12" id="KW-0963">Cytoplasm</keyword>
<evidence type="ECO:0000256" key="7">
    <source>
        <dbReference type="ARBA" id="ARBA00022490"/>
    </source>
</evidence>
<comment type="caution">
    <text evidence="15">The sequence shown here is derived from an EMBL/GenBank/DDBJ whole genome shotgun (WGS) entry which is preliminary data.</text>
</comment>
<evidence type="ECO:0000256" key="2">
    <source>
        <dbReference type="ARBA" id="ARBA00004496"/>
    </source>
</evidence>
<name>A0ABW8SLD6_9CLOT</name>